<gene>
    <name evidence="1" type="ORF">KDK_22530</name>
</gene>
<name>A0A402AHC5_9CHLR</name>
<dbReference type="AlphaFoldDB" id="A0A402AHC5"/>
<dbReference type="EMBL" id="BIFS01000001">
    <property type="protein sequence ID" value="GCE18453.1"/>
    <property type="molecule type" value="Genomic_DNA"/>
</dbReference>
<protein>
    <submittedName>
        <fullName evidence="1">Uncharacterized protein</fullName>
    </submittedName>
</protein>
<dbReference type="Proteomes" id="UP000287188">
    <property type="component" value="Unassembled WGS sequence"/>
</dbReference>
<organism evidence="1 2">
    <name type="scientific">Dictyobacter kobayashii</name>
    <dbReference type="NCBI Taxonomy" id="2014872"/>
    <lineage>
        <taxon>Bacteria</taxon>
        <taxon>Bacillati</taxon>
        <taxon>Chloroflexota</taxon>
        <taxon>Ktedonobacteria</taxon>
        <taxon>Ktedonobacterales</taxon>
        <taxon>Dictyobacteraceae</taxon>
        <taxon>Dictyobacter</taxon>
    </lineage>
</organism>
<proteinExistence type="predicted"/>
<reference evidence="2" key="1">
    <citation type="submission" date="2018-12" db="EMBL/GenBank/DDBJ databases">
        <title>Tengunoibacter tsumagoiensis gen. nov., sp. nov., Dictyobacter kobayashii sp. nov., D. alpinus sp. nov., and D. joshuensis sp. nov. and description of Dictyobacteraceae fam. nov. within the order Ktedonobacterales isolated from Tengu-no-mugimeshi.</title>
        <authorList>
            <person name="Wang C.M."/>
            <person name="Zheng Y."/>
            <person name="Sakai Y."/>
            <person name="Toyoda A."/>
            <person name="Minakuchi Y."/>
            <person name="Abe K."/>
            <person name="Yokota A."/>
            <person name="Yabe S."/>
        </authorList>
    </citation>
    <scope>NUCLEOTIDE SEQUENCE [LARGE SCALE GENOMIC DNA]</scope>
    <source>
        <strain evidence="2">Uno11</strain>
    </source>
</reference>
<sequence>MASLGAEGVREDRGEREDELLFFPPLAPASCRLREACLDAPPLPLLREPCFGDDEFERCSTRCELIEPCPPTARLARE</sequence>
<comment type="caution">
    <text evidence="1">The sequence shown here is derived from an EMBL/GenBank/DDBJ whole genome shotgun (WGS) entry which is preliminary data.</text>
</comment>
<evidence type="ECO:0000313" key="2">
    <source>
        <dbReference type="Proteomes" id="UP000287188"/>
    </source>
</evidence>
<keyword evidence="2" id="KW-1185">Reference proteome</keyword>
<accession>A0A402AHC5</accession>
<evidence type="ECO:0000313" key="1">
    <source>
        <dbReference type="EMBL" id="GCE18453.1"/>
    </source>
</evidence>